<dbReference type="InterPro" id="IPR007569">
    <property type="entry name" value="DUF559"/>
</dbReference>
<evidence type="ECO:0000313" key="3">
    <source>
        <dbReference type="Proteomes" id="UP001320544"/>
    </source>
</evidence>
<reference evidence="2 3" key="1">
    <citation type="submission" date="2022-01" db="EMBL/GenBank/DDBJ databases">
        <title>Novel bile acid biosynthetic pathways are enriched in the microbiome of centenarians.</title>
        <authorList>
            <person name="Sato Y."/>
            <person name="Atarashi K."/>
            <person name="Plichta R.D."/>
            <person name="Arai Y."/>
            <person name="Sasajima S."/>
            <person name="Kearney M.S."/>
            <person name="Suda W."/>
            <person name="Takeshita K."/>
            <person name="Sasaki T."/>
            <person name="Okamoto S."/>
            <person name="Skelly N.A."/>
            <person name="Okamura Y."/>
            <person name="Vlamakis H."/>
            <person name="Li Y."/>
            <person name="Tanoue T."/>
            <person name="Takei H."/>
            <person name="Nittono H."/>
            <person name="Narushima S."/>
            <person name="Irie J."/>
            <person name="Itoh H."/>
            <person name="Moriya K."/>
            <person name="Sugiura Y."/>
            <person name="Suematsu M."/>
            <person name="Moritoki N."/>
            <person name="Shibata S."/>
            <person name="Littman R.D."/>
            <person name="Fischbach A.M."/>
            <person name="Uwamino Y."/>
            <person name="Inoue T."/>
            <person name="Honda A."/>
            <person name="Hattori M."/>
            <person name="Murai T."/>
            <person name="Xavier J.R."/>
            <person name="Hirose N."/>
            <person name="Honda K."/>
        </authorList>
    </citation>
    <scope>NUCLEOTIDE SEQUENCE [LARGE SCALE GENOMIC DNA]</scope>
    <source>
        <strain evidence="2 3">CE91-St30</strain>
    </source>
</reference>
<sequence>MTIILCDISALEFWRFDRAAKHRRCAYGGALRKNSASFIKPDKKQLESLRANGFSFLSEPIHVLVPDASLRPKDARIRCHVRPKQLPRDSFMRISEDVFVCRAELGFIQRASGQSLARQVLDGLELCGTYRRPVGGRPTVYQVKPVTSFAELASYAAKAGGIHGAVLARQALRYCMDGSESPMESILVVLFCFPVRLGGYGFPLPVLNFRMDATDLAKNATGKSGFRCDLFWPDAKLVVEYDGREHHGELDRRSSDGSRHAALVGMGFEVVRITSENVRNDKEFDAIARSIAKRLNLRMRPTKRDWSAKRDQLRSDILPWPIPLS</sequence>
<dbReference type="Proteomes" id="UP001320544">
    <property type="component" value="Chromosome"/>
</dbReference>
<accession>A0ABN6MAC4</accession>
<name>A0ABN6MAC4_9ACTN</name>
<dbReference type="SUPFAM" id="SSF52980">
    <property type="entry name" value="Restriction endonuclease-like"/>
    <property type="match status" value="1"/>
</dbReference>
<dbReference type="EMBL" id="AP025564">
    <property type="protein sequence ID" value="BDE95002.1"/>
    <property type="molecule type" value="Genomic_DNA"/>
</dbReference>
<gene>
    <name evidence="2" type="ORF">CE91St30_03350</name>
</gene>
<dbReference type="Gene3D" id="3.40.960.10">
    <property type="entry name" value="VSR Endonuclease"/>
    <property type="match status" value="1"/>
</dbReference>
<evidence type="ECO:0000259" key="1">
    <source>
        <dbReference type="Pfam" id="PF04480"/>
    </source>
</evidence>
<feature type="domain" description="DUF559" evidence="1">
    <location>
        <begin position="229"/>
        <end position="294"/>
    </location>
</feature>
<protein>
    <recommendedName>
        <fullName evidence="1">DUF559 domain-containing protein</fullName>
    </recommendedName>
</protein>
<dbReference type="InterPro" id="IPR011335">
    <property type="entry name" value="Restrct_endonuc-II-like"/>
</dbReference>
<keyword evidence="3" id="KW-1185">Reference proteome</keyword>
<dbReference type="Pfam" id="PF04480">
    <property type="entry name" value="DUF559"/>
    <property type="match status" value="1"/>
</dbReference>
<evidence type="ECO:0000313" key="2">
    <source>
        <dbReference type="EMBL" id="BDE95002.1"/>
    </source>
</evidence>
<proteinExistence type="predicted"/>
<organism evidence="2 3">
    <name type="scientific">Raoultibacter timonensis</name>
    <dbReference type="NCBI Taxonomy" id="1907662"/>
    <lineage>
        <taxon>Bacteria</taxon>
        <taxon>Bacillati</taxon>
        <taxon>Actinomycetota</taxon>
        <taxon>Coriobacteriia</taxon>
        <taxon>Eggerthellales</taxon>
        <taxon>Eggerthellaceae</taxon>
        <taxon>Raoultibacter</taxon>
    </lineage>
</organism>